<dbReference type="Gene3D" id="3.20.20.100">
    <property type="entry name" value="NADP-dependent oxidoreductase domain"/>
    <property type="match status" value="1"/>
</dbReference>
<dbReference type="Pfam" id="PF00248">
    <property type="entry name" value="Aldo_ket_red"/>
    <property type="match status" value="1"/>
</dbReference>
<dbReference type="InParanoid" id="A0A409YLW2"/>
<evidence type="ECO:0000256" key="2">
    <source>
        <dbReference type="ARBA" id="ARBA00038157"/>
    </source>
</evidence>
<evidence type="ECO:0000313" key="4">
    <source>
        <dbReference type="EMBL" id="PPR03574.1"/>
    </source>
</evidence>
<dbReference type="Proteomes" id="UP000284842">
    <property type="component" value="Unassembled WGS sequence"/>
</dbReference>
<feature type="domain" description="NADP-dependent oxidoreductase" evidence="3">
    <location>
        <begin position="31"/>
        <end position="343"/>
    </location>
</feature>
<dbReference type="SUPFAM" id="SSF51430">
    <property type="entry name" value="NAD(P)-linked oxidoreductase"/>
    <property type="match status" value="1"/>
</dbReference>
<keyword evidence="1" id="KW-0521">NADP</keyword>
<evidence type="ECO:0000259" key="3">
    <source>
        <dbReference type="Pfam" id="PF00248"/>
    </source>
</evidence>
<name>A0A409YLW2_9AGAR</name>
<keyword evidence="5" id="KW-1185">Reference proteome</keyword>
<protein>
    <recommendedName>
        <fullName evidence="3">NADP-dependent oxidoreductase domain-containing protein</fullName>
    </recommendedName>
</protein>
<reference evidence="4 5" key="1">
    <citation type="journal article" date="2018" name="Evol. Lett.">
        <title>Horizontal gene cluster transfer increased hallucinogenic mushroom diversity.</title>
        <authorList>
            <person name="Reynolds H.T."/>
            <person name="Vijayakumar V."/>
            <person name="Gluck-Thaler E."/>
            <person name="Korotkin H.B."/>
            <person name="Matheny P.B."/>
            <person name="Slot J.C."/>
        </authorList>
    </citation>
    <scope>NUCLEOTIDE SEQUENCE [LARGE SCALE GENOMIC DNA]</scope>
    <source>
        <strain evidence="4 5">2629</strain>
    </source>
</reference>
<dbReference type="OrthoDB" id="48988at2759"/>
<dbReference type="InterPro" id="IPR023210">
    <property type="entry name" value="NADP_OxRdtase_dom"/>
</dbReference>
<comment type="similarity">
    <text evidence="2">Belongs to the aldo/keto reductase family. Aldo/keto reductase 2 subfamily.</text>
</comment>
<dbReference type="PANTHER" id="PTHR43364">
    <property type="entry name" value="NADH-SPECIFIC METHYLGLYOXAL REDUCTASE-RELATED"/>
    <property type="match status" value="1"/>
</dbReference>
<dbReference type="EMBL" id="NHTK01001050">
    <property type="protein sequence ID" value="PPR03574.1"/>
    <property type="molecule type" value="Genomic_DNA"/>
</dbReference>
<dbReference type="PANTHER" id="PTHR43364:SF7">
    <property type="entry name" value="NADP-DEPENDENT OXIDOREDUCTASE DOMAIN-CONTAINING PROTEIN-RELATED"/>
    <property type="match status" value="1"/>
</dbReference>
<evidence type="ECO:0000256" key="1">
    <source>
        <dbReference type="ARBA" id="ARBA00022857"/>
    </source>
</evidence>
<sequence>MDKIFPARPPPVSGLGRYRRLSPRAGVHVSPIQLGAMSIGDQWHDSLGSMDKQASFALLDTYFDKGGNFIDTANNYQDGSSERFIGEWAEQRGIRDRLFIATKYSNNWKIREPDTLKTHQILYLGNHSKSLKLSVEQSLKNLRTSYIDLLYVHWWDFQTSIEEMMNALHNLVTQGKVLYLGVSDSPAWAVAQANQYARDHNLTPFVVYQGSWNVMERDFEREIIPMARANGMALAPFNVLAGGKIRTDAEEERRLKSGENGRTVFSDEWRRNDRERAVCAALEKVAAEVGAKHITSVAIAYVLHKTINVFPIIGGRKTEHLIANLEALEITLSDEQVAYLESVVPFDLGFPGNFIGNETHGMVDFMGMNVLERVSQPQPAKPRIHKAAESSN</sequence>
<dbReference type="STRING" id="181874.A0A409YLW2"/>
<comment type="caution">
    <text evidence="4">The sequence shown here is derived from an EMBL/GenBank/DDBJ whole genome shotgun (WGS) entry which is preliminary data.</text>
</comment>
<organism evidence="4 5">
    <name type="scientific">Panaeolus cyanescens</name>
    <dbReference type="NCBI Taxonomy" id="181874"/>
    <lineage>
        <taxon>Eukaryota</taxon>
        <taxon>Fungi</taxon>
        <taxon>Dikarya</taxon>
        <taxon>Basidiomycota</taxon>
        <taxon>Agaricomycotina</taxon>
        <taxon>Agaricomycetes</taxon>
        <taxon>Agaricomycetidae</taxon>
        <taxon>Agaricales</taxon>
        <taxon>Agaricineae</taxon>
        <taxon>Galeropsidaceae</taxon>
        <taxon>Panaeolus</taxon>
    </lineage>
</organism>
<dbReference type="InterPro" id="IPR036812">
    <property type="entry name" value="NAD(P)_OxRdtase_dom_sf"/>
</dbReference>
<proteinExistence type="inferred from homology"/>
<evidence type="ECO:0000313" key="5">
    <source>
        <dbReference type="Proteomes" id="UP000284842"/>
    </source>
</evidence>
<dbReference type="InterPro" id="IPR050523">
    <property type="entry name" value="AKR_Detox_Biosynth"/>
</dbReference>
<dbReference type="AlphaFoldDB" id="A0A409YLW2"/>
<gene>
    <name evidence="4" type="ORF">CVT24_007613</name>
</gene>
<accession>A0A409YLW2</accession>